<proteinExistence type="predicted"/>
<gene>
    <name evidence="1" type="ORF">E2C01_005957</name>
</gene>
<name>A0A5B7CU14_PORTR</name>
<keyword evidence="2" id="KW-1185">Reference proteome</keyword>
<comment type="caution">
    <text evidence="1">The sequence shown here is derived from an EMBL/GenBank/DDBJ whole genome shotgun (WGS) entry which is preliminary data.</text>
</comment>
<reference evidence="1 2" key="1">
    <citation type="submission" date="2019-05" db="EMBL/GenBank/DDBJ databases">
        <title>Another draft genome of Portunus trituberculatus and its Hox gene families provides insights of decapod evolution.</title>
        <authorList>
            <person name="Jeong J.-H."/>
            <person name="Song I."/>
            <person name="Kim S."/>
            <person name="Choi T."/>
            <person name="Kim D."/>
            <person name="Ryu S."/>
            <person name="Kim W."/>
        </authorList>
    </citation>
    <scope>NUCLEOTIDE SEQUENCE [LARGE SCALE GENOMIC DNA]</scope>
    <source>
        <tissue evidence="1">Muscle</tissue>
    </source>
</reference>
<evidence type="ECO:0000313" key="1">
    <source>
        <dbReference type="EMBL" id="MPC13232.1"/>
    </source>
</evidence>
<accession>A0A5B7CU14</accession>
<dbReference type="EMBL" id="VSRR010000267">
    <property type="protein sequence ID" value="MPC13232.1"/>
    <property type="molecule type" value="Genomic_DNA"/>
</dbReference>
<sequence>MFPPTDDFCARQEVCPELARIKVSSGFAVEKRINELLHHLPAEGVPLPSRSWRTSLVLAAVFLFLPTPPPPLGPPVLLADAAQVSPPRCSGVRASGSSPGLG</sequence>
<dbReference type="AlphaFoldDB" id="A0A5B7CU14"/>
<organism evidence="1 2">
    <name type="scientific">Portunus trituberculatus</name>
    <name type="common">Swimming crab</name>
    <name type="synonym">Neptunus trituberculatus</name>
    <dbReference type="NCBI Taxonomy" id="210409"/>
    <lineage>
        <taxon>Eukaryota</taxon>
        <taxon>Metazoa</taxon>
        <taxon>Ecdysozoa</taxon>
        <taxon>Arthropoda</taxon>
        <taxon>Crustacea</taxon>
        <taxon>Multicrustacea</taxon>
        <taxon>Malacostraca</taxon>
        <taxon>Eumalacostraca</taxon>
        <taxon>Eucarida</taxon>
        <taxon>Decapoda</taxon>
        <taxon>Pleocyemata</taxon>
        <taxon>Brachyura</taxon>
        <taxon>Eubrachyura</taxon>
        <taxon>Portunoidea</taxon>
        <taxon>Portunidae</taxon>
        <taxon>Portuninae</taxon>
        <taxon>Portunus</taxon>
    </lineage>
</organism>
<dbReference type="Proteomes" id="UP000324222">
    <property type="component" value="Unassembled WGS sequence"/>
</dbReference>
<evidence type="ECO:0000313" key="2">
    <source>
        <dbReference type="Proteomes" id="UP000324222"/>
    </source>
</evidence>
<protein>
    <submittedName>
        <fullName evidence="1">Uncharacterized protein</fullName>
    </submittedName>
</protein>